<keyword evidence="1" id="KW-0472">Membrane</keyword>
<proteinExistence type="predicted"/>
<feature type="domain" description="DUF6545" evidence="2">
    <location>
        <begin position="225"/>
        <end position="343"/>
    </location>
</feature>
<keyword evidence="1" id="KW-0812">Transmembrane</keyword>
<comment type="caution">
    <text evidence="3">The sequence shown here is derived from an EMBL/GenBank/DDBJ whole genome shotgun (WGS) entry which is preliminary data.</text>
</comment>
<dbReference type="InterPro" id="IPR046675">
    <property type="entry name" value="DUF6545"/>
</dbReference>
<evidence type="ECO:0000313" key="3">
    <source>
        <dbReference type="EMBL" id="RKT54593.1"/>
    </source>
</evidence>
<feature type="transmembrane region" description="Helical" evidence="1">
    <location>
        <begin position="123"/>
        <end position="142"/>
    </location>
</feature>
<keyword evidence="1" id="KW-1133">Transmembrane helix</keyword>
<evidence type="ECO:0000259" key="2">
    <source>
        <dbReference type="Pfam" id="PF20182"/>
    </source>
</evidence>
<feature type="transmembrane region" description="Helical" evidence="1">
    <location>
        <begin position="89"/>
        <end position="108"/>
    </location>
</feature>
<evidence type="ECO:0000256" key="1">
    <source>
        <dbReference type="SAM" id="Phobius"/>
    </source>
</evidence>
<dbReference type="OrthoDB" id="3685619at2"/>
<protein>
    <recommendedName>
        <fullName evidence="2">DUF6545 domain-containing protein</fullName>
    </recommendedName>
</protein>
<dbReference type="AlphaFoldDB" id="A0A495W1I4"/>
<keyword evidence="4" id="KW-1185">Reference proteome</keyword>
<dbReference type="RefSeq" id="WP_121006333.1">
    <property type="nucleotide sequence ID" value="NZ_RBXO01000001.1"/>
</dbReference>
<name>A0A495W1I4_9PSEU</name>
<feature type="transmembrane region" description="Helical" evidence="1">
    <location>
        <begin position="28"/>
        <end position="48"/>
    </location>
</feature>
<gene>
    <name evidence="3" type="ORF">C8E97_3238</name>
</gene>
<dbReference type="Pfam" id="PF20182">
    <property type="entry name" value="DUF6545"/>
    <property type="match status" value="1"/>
</dbReference>
<sequence>MISCLAAALLVLVGAVHRVTSRGTGRRHLTAFFLSMAAALLISAAPVVRLVGDELVCRFATNLLQLAAVRSLVRLARGTRDPEPRTARWPLVACWLVLSLCCLDFAPHRAEVATDAFRWRPSVVAYQVVLTAYPVGCLVVFMRTLAASAADRPAGTFRTGLRVIVAAAAATIGWGVFSGLPSLWLAVTDLAAADFLPHARVCGLVAVVLWVVGAALTTWEGAARLVRTRRDIRAVTPLWRALVAAQPQIALPARHDWAFTRYRRLIEIRDGLLALRAHVPPHLADWLTSPVDAPTRAAAEVAAALVMRDAGRTWPRRPTAAATTPPSVDAEADWLAAVSSAFRRSPVVREVRRRARLDAERGHLAGEPPPS</sequence>
<dbReference type="InterPro" id="IPR050039">
    <property type="entry name" value="MAB_1171c-like"/>
</dbReference>
<feature type="transmembrane region" description="Helical" evidence="1">
    <location>
        <begin position="198"/>
        <end position="219"/>
    </location>
</feature>
<dbReference type="Proteomes" id="UP000282084">
    <property type="component" value="Unassembled WGS sequence"/>
</dbReference>
<reference evidence="3 4" key="1">
    <citation type="submission" date="2018-10" db="EMBL/GenBank/DDBJ databases">
        <title>Sequencing the genomes of 1000 actinobacteria strains.</title>
        <authorList>
            <person name="Klenk H.-P."/>
        </authorList>
    </citation>
    <scope>NUCLEOTIDE SEQUENCE [LARGE SCALE GENOMIC DNA]</scope>
    <source>
        <strain evidence="3 4">DSM 43800</strain>
    </source>
</reference>
<dbReference type="EMBL" id="RBXO01000001">
    <property type="protein sequence ID" value="RKT54593.1"/>
    <property type="molecule type" value="Genomic_DNA"/>
</dbReference>
<feature type="transmembrane region" description="Helical" evidence="1">
    <location>
        <begin position="163"/>
        <end position="186"/>
    </location>
</feature>
<dbReference type="NCBIfam" id="NF042915">
    <property type="entry name" value="MAB_1171c_fam"/>
    <property type="match status" value="1"/>
</dbReference>
<evidence type="ECO:0000313" key="4">
    <source>
        <dbReference type="Proteomes" id="UP000282084"/>
    </source>
</evidence>
<accession>A0A495W1I4</accession>
<organism evidence="3 4">
    <name type="scientific">Saccharothrix australiensis</name>
    <dbReference type="NCBI Taxonomy" id="2072"/>
    <lineage>
        <taxon>Bacteria</taxon>
        <taxon>Bacillati</taxon>
        <taxon>Actinomycetota</taxon>
        <taxon>Actinomycetes</taxon>
        <taxon>Pseudonocardiales</taxon>
        <taxon>Pseudonocardiaceae</taxon>
        <taxon>Saccharothrix</taxon>
    </lineage>
</organism>